<dbReference type="EMBL" id="QXCT01000002">
    <property type="protein sequence ID" value="MDW9255284.1"/>
    <property type="molecule type" value="Genomic_DNA"/>
</dbReference>
<evidence type="ECO:0000313" key="1">
    <source>
        <dbReference type="EMBL" id="MDW9255284.1"/>
    </source>
</evidence>
<sequence>MCVPVSCSSRAVRAAAPAANDRCRYLRHASLQLEWKRDGDVCATRAAWPRHGVAARIPTRPPCT</sequence>
<evidence type="ECO:0000313" key="2">
    <source>
        <dbReference type="Proteomes" id="UP001272137"/>
    </source>
</evidence>
<dbReference type="AlphaFoldDB" id="A0AAW9CXG3"/>
<comment type="caution">
    <text evidence="1">The sequence shown here is derived from an EMBL/GenBank/DDBJ whole genome shotgun (WGS) entry which is preliminary data.</text>
</comment>
<organism evidence="1 2">
    <name type="scientific">Burkholderia thailandensis</name>
    <dbReference type="NCBI Taxonomy" id="57975"/>
    <lineage>
        <taxon>Bacteria</taxon>
        <taxon>Pseudomonadati</taxon>
        <taxon>Pseudomonadota</taxon>
        <taxon>Betaproteobacteria</taxon>
        <taxon>Burkholderiales</taxon>
        <taxon>Burkholderiaceae</taxon>
        <taxon>Burkholderia</taxon>
        <taxon>pseudomallei group</taxon>
    </lineage>
</organism>
<accession>A0AAW9CXG3</accession>
<name>A0AAW9CXG3_BURTH</name>
<dbReference type="Proteomes" id="UP001272137">
    <property type="component" value="Unassembled WGS sequence"/>
</dbReference>
<proteinExistence type="predicted"/>
<protein>
    <submittedName>
        <fullName evidence="1">Uncharacterized protein</fullName>
    </submittedName>
</protein>
<reference evidence="1" key="1">
    <citation type="submission" date="2018-08" db="EMBL/GenBank/DDBJ databases">
        <title>Identification of Burkholderia cepacia strains that express a Burkholderia pseudomallei-like capsular polysaccharide.</title>
        <authorList>
            <person name="Burtnick M.N."/>
            <person name="Vongsouvath M."/>
            <person name="Newton P."/>
            <person name="Wuthiekanun V."/>
            <person name="Limmathurotsakul D."/>
            <person name="Brett P.J."/>
            <person name="Chantratita N."/>
            <person name="Dance D.A."/>
        </authorList>
    </citation>
    <scope>NUCLEOTIDE SEQUENCE</scope>
    <source>
        <strain evidence="1">SBXCC001</strain>
    </source>
</reference>
<gene>
    <name evidence="1" type="ORF">C7S16_3056</name>
</gene>